<keyword evidence="4 9" id="KW-0679">Respiratory chain</keyword>
<evidence type="ECO:0000256" key="5">
    <source>
        <dbReference type="ARBA" id="ARBA00022792"/>
    </source>
</evidence>
<dbReference type="SUPFAM" id="SSF81524">
    <property type="entry name" value="14 kDa protein of cytochrome bc1 complex (Ubiquinol-cytochrome c reductase)"/>
    <property type="match status" value="1"/>
</dbReference>
<evidence type="ECO:0000256" key="7">
    <source>
        <dbReference type="ARBA" id="ARBA00023128"/>
    </source>
</evidence>
<keyword evidence="11" id="KW-1185">Reference proteome</keyword>
<keyword evidence="8 9" id="KW-0472">Membrane</keyword>
<organism evidence="10 11">
    <name type="scientific">Pyronema omphalodes (strain CBS 100304)</name>
    <name type="common">Pyronema confluens</name>
    <dbReference type="NCBI Taxonomy" id="1076935"/>
    <lineage>
        <taxon>Eukaryota</taxon>
        <taxon>Fungi</taxon>
        <taxon>Dikarya</taxon>
        <taxon>Ascomycota</taxon>
        <taxon>Pezizomycotina</taxon>
        <taxon>Pezizomycetes</taxon>
        <taxon>Pezizales</taxon>
        <taxon>Pyronemataceae</taxon>
        <taxon>Pyronema</taxon>
    </lineage>
</organism>
<dbReference type="OrthoDB" id="425749at2759"/>
<evidence type="ECO:0000256" key="8">
    <source>
        <dbReference type="ARBA" id="ARBA00023136"/>
    </source>
</evidence>
<evidence type="ECO:0000256" key="6">
    <source>
        <dbReference type="ARBA" id="ARBA00022982"/>
    </source>
</evidence>
<evidence type="ECO:0000256" key="3">
    <source>
        <dbReference type="ARBA" id="ARBA00022448"/>
    </source>
</evidence>
<dbReference type="InterPro" id="IPR003197">
    <property type="entry name" value="QCR7"/>
</dbReference>
<reference evidence="10 11" key="1">
    <citation type="journal article" date="2013" name="PLoS Genet.">
        <title>The genome and development-dependent transcriptomes of Pyronema confluens: a window into fungal evolution.</title>
        <authorList>
            <person name="Traeger S."/>
            <person name="Altegoer F."/>
            <person name="Freitag M."/>
            <person name="Gabaldon T."/>
            <person name="Kempken F."/>
            <person name="Kumar A."/>
            <person name="Marcet-Houben M."/>
            <person name="Poggeler S."/>
            <person name="Stajich J.E."/>
            <person name="Nowrousian M."/>
        </authorList>
    </citation>
    <scope>NUCLEOTIDE SEQUENCE [LARGE SCALE GENOMIC DNA]</scope>
    <source>
        <strain evidence="11">CBS 100304</strain>
        <tissue evidence="10">Vegetative mycelium</tissue>
    </source>
</reference>
<evidence type="ECO:0000256" key="9">
    <source>
        <dbReference type="PIRNR" id="PIRNR000022"/>
    </source>
</evidence>
<dbReference type="GO" id="GO:0006122">
    <property type="term" value="P:mitochondrial electron transport, ubiquinol to cytochrome c"/>
    <property type="evidence" value="ECO:0007669"/>
    <property type="project" value="InterPro"/>
</dbReference>
<dbReference type="InterPro" id="IPR036544">
    <property type="entry name" value="QCR7_sf"/>
</dbReference>
<dbReference type="STRING" id="1076935.U4KUB9"/>
<gene>
    <name evidence="10" type="ORF">PCON_03855</name>
</gene>
<dbReference type="eggNOG" id="KOG3440">
    <property type="taxonomic scope" value="Eukaryota"/>
</dbReference>
<dbReference type="PANTHER" id="PTHR12022:SF0">
    <property type="entry name" value="CYTOCHROME B-C1 COMPLEX SUBUNIT 7"/>
    <property type="match status" value="1"/>
</dbReference>
<evidence type="ECO:0000256" key="2">
    <source>
        <dbReference type="ARBA" id="ARBA00008554"/>
    </source>
</evidence>
<keyword evidence="6 9" id="KW-0249">Electron transport</keyword>
<dbReference type="EMBL" id="HF935218">
    <property type="protein sequence ID" value="CCX04873.1"/>
    <property type="molecule type" value="Genomic_DNA"/>
</dbReference>
<evidence type="ECO:0000256" key="1">
    <source>
        <dbReference type="ARBA" id="ARBA00004443"/>
    </source>
</evidence>
<comment type="subcellular location">
    <subcellularLocation>
        <location evidence="1">Mitochondrion inner membrane</location>
        <topology evidence="1">Peripheral membrane protein</topology>
        <orientation evidence="1">Matrix side</orientation>
    </subcellularLocation>
</comment>
<dbReference type="Proteomes" id="UP000018144">
    <property type="component" value="Unassembled WGS sequence"/>
</dbReference>
<accession>U4KUB9</accession>
<sequence>MSFVLKRITQFVETSPALKKIGTPIADRYCDLAGYRKVGLCYDDLIAEENDVVQKALKRLPPRLIYDRMFRQRRAMQCSLAQTVLPKEEQTKPEDDIHYLRPYIEEVEREFAERAELDSLAKAK</sequence>
<dbReference type="OMA" id="MAKWEAN"/>
<dbReference type="AlphaFoldDB" id="U4KUB9"/>
<proteinExistence type="inferred from homology"/>
<dbReference type="GO" id="GO:0045275">
    <property type="term" value="C:respiratory chain complex III"/>
    <property type="evidence" value="ECO:0007669"/>
    <property type="project" value="InterPro"/>
</dbReference>
<keyword evidence="5 9" id="KW-0999">Mitochondrion inner membrane</keyword>
<dbReference type="Pfam" id="PF02271">
    <property type="entry name" value="UCR_14kD"/>
    <property type="match status" value="1"/>
</dbReference>
<comment type="function">
    <text evidence="9">Component of the ubiquinol-cytochrome c oxidoreductase, a multisubunit transmembrane complex that is part of the mitochondrial electron transport chain which drives oxidative phosphorylation.</text>
</comment>
<comment type="similarity">
    <text evidence="2 9">Belongs to the UQCRB/QCR7 family.</text>
</comment>
<evidence type="ECO:0000313" key="11">
    <source>
        <dbReference type="Proteomes" id="UP000018144"/>
    </source>
</evidence>
<dbReference type="PANTHER" id="PTHR12022">
    <property type="entry name" value="UBIQUINOL-CYTOCHROME C REDUCTASE COMPLEX 14 KD PROTEIN"/>
    <property type="match status" value="1"/>
</dbReference>
<dbReference type="GO" id="GO:0005743">
    <property type="term" value="C:mitochondrial inner membrane"/>
    <property type="evidence" value="ECO:0007669"/>
    <property type="project" value="UniProtKB-SubCell"/>
</dbReference>
<name>U4KUB9_PYROM</name>
<protein>
    <recommendedName>
        <fullName evidence="9">Cytochrome b-c1 complex subunit 7</fullName>
    </recommendedName>
</protein>
<evidence type="ECO:0000313" key="10">
    <source>
        <dbReference type="EMBL" id="CCX04873.1"/>
    </source>
</evidence>
<dbReference type="PIRSF" id="PIRSF000022">
    <property type="entry name" value="Bc1_14K"/>
    <property type="match status" value="1"/>
</dbReference>
<keyword evidence="3 9" id="KW-0813">Transport</keyword>
<dbReference type="FunFam" id="1.10.1090.10:FF:000001">
    <property type="entry name" value="Cytochrome b-c1 complex subunit 7"/>
    <property type="match status" value="1"/>
</dbReference>
<evidence type="ECO:0000256" key="4">
    <source>
        <dbReference type="ARBA" id="ARBA00022660"/>
    </source>
</evidence>
<dbReference type="Gene3D" id="1.10.1090.10">
    <property type="entry name" value="Cytochrome b-c1 complex subunit 7"/>
    <property type="match status" value="1"/>
</dbReference>
<keyword evidence="7 9" id="KW-0496">Mitochondrion</keyword>